<sequence length="786" mass="85087">MNTLIARPWPTGVPLSALSYCLLCALLSAFAAPSATAQNLPAGDSTPVLLPEVEIVGTPDPEPTGELELPPDRPVTTLNAEAIARRQAGTLFDLVRDVAGVSVDGGPRASGMKFNLRGFSDNEDVLFKIDGAVKGFEKYRFGSGVFIEPELLKAVEIERGPSLKSGSGALGGTVSATTRSAADYLRPGERFGAQAKLGYNANSHERLRMTTVYGRPNGYLDLVVSVALRDSQDIRLPDGRALELTATHSESRFAKLTFYATDDLTLELSQTRYTGGPERAPYDATAGSSGQFGVVERSIEDSTTLLRASYAPADSWIALRATLAYETTDLADVHRIGQSRICVSPSTAFPAAFRIDRCNDAWRYRIWTAEVFNDTRYALGPVTGVLSVGYQGIRNSRDISRVTSRALTNEQVYPNGFNEAQPPGDKDSDALIVENAFTWGDFTFTPGARMDRYHVSAQGQTRANMLAAGQAPDIRFTRVSPAAALTWGIPRSDVSATVRYHEAFRPPLVDEYFARGSFASRCARSAGWPALPGNRVLYPEPLYDPSGIGRPYDPALDLAPANEICGGLYQPQESSNHELTLAWMPQPASAADGRWQARASYYDIHTRKLLSSLSNVGGEVGQPGKERRKGSELEISYDGRRWFSSLSWSRIDGRITNAVAGTDYALYGVPGDTLSVSVGLRGLDGRLEGGVRMRDIADRQAVTGTVATVCSRPGNLVVPGVGVIGTQYGVRLFELFASWQITADTLLRLNVDNLTNETWCMQDGFAGAVGVQAPGRALRTSITMRF</sequence>
<evidence type="ECO:0000256" key="9">
    <source>
        <dbReference type="ARBA" id="ARBA00023237"/>
    </source>
</evidence>
<dbReference type="GO" id="GO:0044718">
    <property type="term" value="P:siderophore transmembrane transport"/>
    <property type="evidence" value="ECO:0007669"/>
    <property type="project" value="TreeGrafter"/>
</dbReference>
<dbReference type="PROSITE" id="PS52016">
    <property type="entry name" value="TONB_DEPENDENT_REC_3"/>
    <property type="match status" value="1"/>
</dbReference>
<dbReference type="PANTHER" id="PTHR30069:SF41">
    <property type="entry name" value="HEME_HEMOPEXIN UTILIZATION PROTEIN C"/>
    <property type="match status" value="1"/>
</dbReference>
<evidence type="ECO:0000256" key="11">
    <source>
        <dbReference type="RuleBase" id="RU003357"/>
    </source>
</evidence>
<dbReference type="AlphaFoldDB" id="F5RAT2"/>
<dbReference type="GO" id="GO:0015344">
    <property type="term" value="F:siderophore uptake transmembrane transporter activity"/>
    <property type="evidence" value="ECO:0007669"/>
    <property type="project" value="TreeGrafter"/>
</dbReference>
<evidence type="ECO:0000256" key="8">
    <source>
        <dbReference type="ARBA" id="ARBA00023170"/>
    </source>
</evidence>
<evidence type="ECO:0000256" key="2">
    <source>
        <dbReference type="ARBA" id="ARBA00009810"/>
    </source>
</evidence>
<evidence type="ECO:0000256" key="6">
    <source>
        <dbReference type="ARBA" id="ARBA00023077"/>
    </source>
</evidence>
<dbReference type="Gene3D" id="2.40.170.20">
    <property type="entry name" value="TonB-dependent receptor, beta-barrel domain"/>
    <property type="match status" value="1"/>
</dbReference>
<keyword evidence="12" id="KW-0732">Signal</keyword>
<comment type="caution">
    <text evidence="15">The sequence shown here is derived from an EMBL/GenBank/DDBJ whole genome shotgun (WGS) entry which is preliminary data.</text>
</comment>
<dbReference type="EMBL" id="AFHG01000041">
    <property type="protein sequence ID" value="EGK72303.1"/>
    <property type="molecule type" value="Genomic_DNA"/>
</dbReference>
<dbReference type="Pfam" id="PF07715">
    <property type="entry name" value="Plug"/>
    <property type="match status" value="1"/>
</dbReference>
<evidence type="ECO:0000313" key="15">
    <source>
        <dbReference type="EMBL" id="EGK72303.1"/>
    </source>
</evidence>
<dbReference type="PANTHER" id="PTHR30069">
    <property type="entry name" value="TONB-DEPENDENT OUTER MEMBRANE RECEPTOR"/>
    <property type="match status" value="1"/>
</dbReference>
<dbReference type="Pfam" id="PF00593">
    <property type="entry name" value="TonB_dep_Rec_b-barrel"/>
    <property type="match status" value="1"/>
</dbReference>
<evidence type="ECO:0000313" key="16">
    <source>
        <dbReference type="Proteomes" id="UP000005019"/>
    </source>
</evidence>
<proteinExistence type="inferred from homology"/>
<feature type="domain" description="TonB-dependent receptor plug" evidence="14">
    <location>
        <begin position="74"/>
        <end position="173"/>
    </location>
</feature>
<comment type="similarity">
    <text evidence="2 10 11">Belongs to the TonB-dependent receptor family.</text>
</comment>
<keyword evidence="3 10" id="KW-0813">Transport</keyword>
<evidence type="ECO:0000256" key="1">
    <source>
        <dbReference type="ARBA" id="ARBA00004571"/>
    </source>
</evidence>
<dbReference type="InterPro" id="IPR037066">
    <property type="entry name" value="Plug_dom_sf"/>
</dbReference>
<keyword evidence="7 10" id="KW-0472">Membrane</keyword>
<dbReference type="RefSeq" id="WP_008060208.1">
    <property type="nucleotide sequence ID" value="NZ_AFHG01000041.1"/>
</dbReference>
<dbReference type="InterPro" id="IPR036942">
    <property type="entry name" value="Beta-barrel_TonB_sf"/>
</dbReference>
<evidence type="ECO:0000259" key="13">
    <source>
        <dbReference type="Pfam" id="PF00593"/>
    </source>
</evidence>
<evidence type="ECO:0000256" key="5">
    <source>
        <dbReference type="ARBA" id="ARBA00022692"/>
    </source>
</evidence>
<dbReference type="InterPro" id="IPR039426">
    <property type="entry name" value="TonB-dep_rcpt-like"/>
</dbReference>
<feature type="chain" id="PRO_5003325725" evidence="12">
    <location>
        <begin position="38"/>
        <end position="786"/>
    </location>
</feature>
<dbReference type="Gene3D" id="2.170.130.10">
    <property type="entry name" value="TonB-dependent receptor, plug domain"/>
    <property type="match status" value="1"/>
</dbReference>
<evidence type="ECO:0000256" key="3">
    <source>
        <dbReference type="ARBA" id="ARBA00022448"/>
    </source>
</evidence>
<dbReference type="InterPro" id="IPR012910">
    <property type="entry name" value="Plug_dom"/>
</dbReference>
<protein>
    <submittedName>
        <fullName evidence="15">TonB-dependent receptor plug</fullName>
    </submittedName>
</protein>
<dbReference type="Proteomes" id="UP000005019">
    <property type="component" value="Unassembled WGS sequence"/>
</dbReference>
<comment type="subcellular location">
    <subcellularLocation>
        <location evidence="1 10">Cell outer membrane</location>
        <topology evidence="1 10">Multi-pass membrane protein</topology>
    </subcellularLocation>
</comment>
<dbReference type="GO" id="GO:0009279">
    <property type="term" value="C:cell outer membrane"/>
    <property type="evidence" value="ECO:0007669"/>
    <property type="project" value="UniProtKB-SubCell"/>
</dbReference>
<gene>
    <name evidence="15" type="ORF">METUNv1_01419</name>
</gene>
<keyword evidence="8 15" id="KW-0675">Receptor</keyword>
<dbReference type="eggNOG" id="COG1629">
    <property type="taxonomic scope" value="Bacteria"/>
</dbReference>
<keyword evidence="6 11" id="KW-0798">TonB box</keyword>
<evidence type="ECO:0000256" key="10">
    <source>
        <dbReference type="PROSITE-ProRule" id="PRU01360"/>
    </source>
</evidence>
<evidence type="ECO:0000256" key="12">
    <source>
        <dbReference type="SAM" id="SignalP"/>
    </source>
</evidence>
<evidence type="ECO:0000256" key="4">
    <source>
        <dbReference type="ARBA" id="ARBA00022452"/>
    </source>
</evidence>
<keyword evidence="16" id="KW-1185">Reference proteome</keyword>
<keyword evidence="5 10" id="KW-0812">Transmembrane</keyword>
<feature type="signal peptide" evidence="12">
    <location>
        <begin position="1"/>
        <end position="37"/>
    </location>
</feature>
<dbReference type="SUPFAM" id="SSF56935">
    <property type="entry name" value="Porins"/>
    <property type="match status" value="1"/>
</dbReference>
<dbReference type="InterPro" id="IPR000531">
    <property type="entry name" value="Beta-barrel_TonB"/>
</dbReference>
<dbReference type="STRING" id="1000565.METUNv1_01419"/>
<reference evidence="15 16" key="1">
    <citation type="journal article" date="2011" name="J. Bacteriol.">
        <title>Genome sequence of Methyloversatilis universalis FAM5T, a methylotrophic representative of the order Rhodocyclales.</title>
        <authorList>
            <person name="Kittichotirat W."/>
            <person name="Good N.M."/>
            <person name="Hall R."/>
            <person name="Bringel F."/>
            <person name="Lajus A."/>
            <person name="Medigue C."/>
            <person name="Smalley N.E."/>
            <person name="Beck D."/>
            <person name="Bumgarner R."/>
            <person name="Vuilleumier S."/>
            <person name="Kalyuzhnaya M.G."/>
        </authorList>
    </citation>
    <scope>NUCLEOTIDE SEQUENCE [LARGE SCALE GENOMIC DNA]</scope>
    <source>
        <strain evidence="16">ATCC BAA-1314 / JCM 13912 / FAM5</strain>
    </source>
</reference>
<name>F5RAT2_METUF</name>
<keyword evidence="4 10" id="KW-1134">Transmembrane beta strand</keyword>
<evidence type="ECO:0000259" key="14">
    <source>
        <dbReference type="Pfam" id="PF07715"/>
    </source>
</evidence>
<feature type="domain" description="TonB-dependent receptor-like beta-barrel" evidence="13">
    <location>
        <begin position="268"/>
        <end position="754"/>
    </location>
</feature>
<keyword evidence="9 10" id="KW-0998">Cell outer membrane</keyword>
<organism evidence="15 16">
    <name type="scientific">Methyloversatilis universalis (strain ATCC BAA-1314 / DSM 25237 / JCM 13912 / CCUG 52030 / FAM5)</name>
    <dbReference type="NCBI Taxonomy" id="1000565"/>
    <lineage>
        <taxon>Bacteria</taxon>
        <taxon>Pseudomonadati</taxon>
        <taxon>Pseudomonadota</taxon>
        <taxon>Betaproteobacteria</taxon>
        <taxon>Nitrosomonadales</taxon>
        <taxon>Sterolibacteriaceae</taxon>
        <taxon>Methyloversatilis</taxon>
    </lineage>
</organism>
<accession>F5RAT2</accession>
<evidence type="ECO:0000256" key="7">
    <source>
        <dbReference type="ARBA" id="ARBA00023136"/>
    </source>
</evidence>